<feature type="transmembrane region" description="Helical" evidence="1">
    <location>
        <begin position="32"/>
        <end position="52"/>
    </location>
</feature>
<dbReference type="Pfam" id="PF11666">
    <property type="entry name" value="DUF2933"/>
    <property type="match status" value="1"/>
</dbReference>
<proteinExistence type="predicted"/>
<protein>
    <submittedName>
        <fullName evidence="2">DUF2933 domain-containing protein</fullName>
    </submittedName>
</protein>
<dbReference type="InterPro" id="IPR021682">
    <property type="entry name" value="DUF2933"/>
</dbReference>
<organism evidence="2 3">
    <name type="scientific">Cupriavidus oxalaticus</name>
    <dbReference type="NCBI Taxonomy" id="96344"/>
    <lineage>
        <taxon>Bacteria</taxon>
        <taxon>Pseudomonadati</taxon>
        <taxon>Pseudomonadota</taxon>
        <taxon>Betaproteobacteria</taxon>
        <taxon>Burkholderiales</taxon>
        <taxon>Burkholderiaceae</taxon>
        <taxon>Cupriavidus</taxon>
    </lineage>
</organism>
<dbReference type="AlphaFoldDB" id="A0A5P3VS96"/>
<sequence length="102" mass="11253">MKCNTKTMIAVGVALLAMLAAAYAVWPPIRALVLGIGPYFLLLLCPLSMWLMMKSMGAHDDQVSAMTEHLPAQKPDPFRINNWTVGGRRARAADACQGRQRR</sequence>
<keyword evidence="1" id="KW-0812">Transmembrane</keyword>
<geneLocation type="plasmid" evidence="2">
    <name>unnamed1</name>
</geneLocation>
<dbReference type="Proteomes" id="UP000325743">
    <property type="component" value="Plasmid unnamed1"/>
</dbReference>
<feature type="transmembrane region" description="Helical" evidence="1">
    <location>
        <begin position="7"/>
        <end position="26"/>
    </location>
</feature>
<dbReference type="RefSeq" id="WP_151073218.1">
    <property type="nucleotide sequence ID" value="NZ_CP032520.1"/>
</dbReference>
<dbReference type="EMBL" id="CP032520">
    <property type="protein sequence ID" value="QEZ48987.1"/>
    <property type="molecule type" value="Genomic_DNA"/>
</dbReference>
<name>A0A5P3VS96_9BURK</name>
<gene>
    <name evidence="2" type="ORF">D2917_32570</name>
</gene>
<keyword evidence="1" id="KW-1133">Transmembrane helix</keyword>
<keyword evidence="2" id="KW-0614">Plasmid</keyword>
<reference evidence="2 3" key="1">
    <citation type="submission" date="2018-09" db="EMBL/GenBank/DDBJ databases">
        <title>Complete genome sequence of Cupriavidus oxalaticus T2, a bacterium capable of phenol tolerance and degradation.</title>
        <authorList>
            <person name="Yan J."/>
        </authorList>
    </citation>
    <scope>NUCLEOTIDE SEQUENCE [LARGE SCALE GENOMIC DNA]</scope>
    <source>
        <strain evidence="2 3">T2</strain>
        <plasmid evidence="2 3">unnamed1</plasmid>
    </source>
</reference>
<evidence type="ECO:0000313" key="3">
    <source>
        <dbReference type="Proteomes" id="UP000325743"/>
    </source>
</evidence>
<evidence type="ECO:0000313" key="2">
    <source>
        <dbReference type="EMBL" id="QEZ48987.1"/>
    </source>
</evidence>
<evidence type="ECO:0000256" key="1">
    <source>
        <dbReference type="SAM" id="Phobius"/>
    </source>
</evidence>
<keyword evidence="1" id="KW-0472">Membrane</keyword>
<accession>A0A5P3VS96</accession>